<protein>
    <submittedName>
        <fullName evidence="1">Uncharacterized protein</fullName>
    </submittedName>
</protein>
<dbReference type="Proteomes" id="UP000053815">
    <property type="component" value="Unassembled WGS sequence"/>
</dbReference>
<organism evidence="1">
    <name type="scientific">Mucor ambiguus</name>
    <dbReference type="NCBI Taxonomy" id="91626"/>
    <lineage>
        <taxon>Eukaryota</taxon>
        <taxon>Fungi</taxon>
        <taxon>Fungi incertae sedis</taxon>
        <taxon>Mucoromycota</taxon>
        <taxon>Mucoromycotina</taxon>
        <taxon>Mucoromycetes</taxon>
        <taxon>Mucorales</taxon>
        <taxon>Mucorineae</taxon>
        <taxon>Mucoraceae</taxon>
        <taxon>Mucor</taxon>
    </lineage>
</organism>
<reference evidence="1" key="1">
    <citation type="submission" date="2014-09" db="EMBL/GenBank/DDBJ databases">
        <title>Draft genome sequence of an oleaginous Mucoromycotina fungus Mucor ambiguus NBRC6742.</title>
        <authorList>
            <person name="Takeda I."/>
            <person name="Yamane N."/>
            <person name="Morita T."/>
            <person name="Tamano K."/>
            <person name="Machida M."/>
            <person name="Baker S."/>
            <person name="Koike H."/>
        </authorList>
    </citation>
    <scope>NUCLEOTIDE SEQUENCE</scope>
    <source>
        <strain evidence="1">NBRC 6742</strain>
    </source>
</reference>
<evidence type="ECO:0000313" key="2">
    <source>
        <dbReference type="Proteomes" id="UP000053815"/>
    </source>
</evidence>
<dbReference type="AlphaFoldDB" id="A0A0C9N749"/>
<proteinExistence type="predicted"/>
<accession>A0A0C9N749</accession>
<dbReference type="EMBL" id="DF837551">
    <property type="protein sequence ID" value="GAN11917.1"/>
    <property type="molecule type" value="Genomic_DNA"/>
</dbReference>
<dbReference type="STRING" id="91626.A0A0C9N749"/>
<evidence type="ECO:0000313" key="1">
    <source>
        <dbReference type="EMBL" id="GAN11917.1"/>
    </source>
</evidence>
<gene>
    <name evidence="1" type="ORF">MAM1_1262d11543</name>
</gene>
<name>A0A0C9N749_9FUNG</name>
<sequence length="94" mass="10468">MHQKLKSDPLEDQNLLDPAFASLDSVSPDTLATRAAQTPVPTATSAAERKEKKRIRVDFLFNLKYLDPVFAMTVASAPRLISLLAQTMLMQMSY</sequence>
<keyword evidence="2" id="KW-1185">Reference proteome</keyword>